<accession>A0AC35UGS7</accession>
<name>A0AC35UGS7_9BILA</name>
<dbReference type="Proteomes" id="UP000095286">
    <property type="component" value="Unplaced"/>
</dbReference>
<evidence type="ECO:0000313" key="1">
    <source>
        <dbReference type="Proteomes" id="UP000095286"/>
    </source>
</evidence>
<organism evidence="1 2">
    <name type="scientific">Rhabditophanes sp. KR3021</name>
    <dbReference type="NCBI Taxonomy" id="114890"/>
    <lineage>
        <taxon>Eukaryota</taxon>
        <taxon>Metazoa</taxon>
        <taxon>Ecdysozoa</taxon>
        <taxon>Nematoda</taxon>
        <taxon>Chromadorea</taxon>
        <taxon>Rhabditida</taxon>
        <taxon>Tylenchina</taxon>
        <taxon>Panagrolaimomorpha</taxon>
        <taxon>Strongyloidoidea</taxon>
        <taxon>Alloionematidae</taxon>
        <taxon>Rhabditophanes</taxon>
    </lineage>
</organism>
<reference evidence="2" key="1">
    <citation type="submission" date="2016-11" db="UniProtKB">
        <authorList>
            <consortium name="WormBaseParasite"/>
        </authorList>
    </citation>
    <scope>IDENTIFICATION</scope>
    <source>
        <strain evidence="2">KR3021</strain>
    </source>
</reference>
<dbReference type="WBParaSite" id="RSKR_0001111200.1">
    <property type="protein sequence ID" value="RSKR_0001111200.1"/>
    <property type="gene ID" value="RSKR_0001111200"/>
</dbReference>
<proteinExistence type="predicted"/>
<sequence>MQNNLDSSKASSHMDIIKTYLSLTNSLANVPVSTPFNQPQQLPALSPEMLLSFLQSQILGGMNQGTTQNFIQPPSFNHLFMLNDARTSGGNDVSGLLNNFVTTTPAPTPINLQTLSLSGEVNGMFGQGSSNLLLNKLNAFNGNNYGMEGAMNSPLMSTPSALMDLKLSSFPLPASVSPPIDNINEVRERQRKRSHIFKVQDEESGSAKVFIKPKSATNSGRSSVEVGIRRRAFSDMPQQKKIGSKANSKCPLRHHPQNLIPSDSRTRVIEGAGALFMLYGHGGSLLSLENLSRHWNETEEKGSVGAKIEDSGYSSADSLSQEIEVVQVKENKAEQLDQEMDVISVSPSISETDSSVSSIPEKLGSISPDPKKTLETMIVDILTNMLPSES</sequence>
<evidence type="ECO:0000313" key="2">
    <source>
        <dbReference type="WBParaSite" id="RSKR_0001111200.1"/>
    </source>
</evidence>
<protein>
    <submittedName>
        <fullName evidence="2">Uncharacterized protein</fullName>
    </submittedName>
</protein>